<evidence type="ECO:0008006" key="3">
    <source>
        <dbReference type="Google" id="ProtNLM"/>
    </source>
</evidence>
<accession>A0A5B7G773</accession>
<proteinExistence type="predicted"/>
<dbReference type="OrthoDB" id="6368702at2759"/>
<dbReference type="EMBL" id="VSRR010011601">
    <property type="protein sequence ID" value="MPC53407.1"/>
    <property type="molecule type" value="Genomic_DNA"/>
</dbReference>
<dbReference type="Proteomes" id="UP000324222">
    <property type="component" value="Unassembled WGS sequence"/>
</dbReference>
<gene>
    <name evidence="1" type="ORF">E2C01_047298</name>
</gene>
<name>A0A5B7G773_PORTR</name>
<evidence type="ECO:0000313" key="2">
    <source>
        <dbReference type="Proteomes" id="UP000324222"/>
    </source>
</evidence>
<organism evidence="1 2">
    <name type="scientific">Portunus trituberculatus</name>
    <name type="common">Swimming crab</name>
    <name type="synonym">Neptunus trituberculatus</name>
    <dbReference type="NCBI Taxonomy" id="210409"/>
    <lineage>
        <taxon>Eukaryota</taxon>
        <taxon>Metazoa</taxon>
        <taxon>Ecdysozoa</taxon>
        <taxon>Arthropoda</taxon>
        <taxon>Crustacea</taxon>
        <taxon>Multicrustacea</taxon>
        <taxon>Malacostraca</taxon>
        <taxon>Eumalacostraca</taxon>
        <taxon>Eucarida</taxon>
        <taxon>Decapoda</taxon>
        <taxon>Pleocyemata</taxon>
        <taxon>Brachyura</taxon>
        <taxon>Eubrachyura</taxon>
        <taxon>Portunoidea</taxon>
        <taxon>Portunidae</taxon>
        <taxon>Portuninae</taxon>
        <taxon>Portunus</taxon>
    </lineage>
</organism>
<comment type="caution">
    <text evidence="1">The sequence shown here is derived from an EMBL/GenBank/DDBJ whole genome shotgun (WGS) entry which is preliminary data.</text>
</comment>
<evidence type="ECO:0000313" key="1">
    <source>
        <dbReference type="EMBL" id="MPC53407.1"/>
    </source>
</evidence>
<protein>
    <recommendedName>
        <fullName evidence="3">DDE-1 domain-containing protein</fullName>
    </recommendedName>
</protein>
<keyword evidence="2" id="KW-1185">Reference proteome</keyword>
<sequence length="196" mass="22187">MSGPIHPGVFRLPGCIGPPHFHYVFAKLKLPNVFLDITIIKLPPHITDVLQPLHVCCFKPLKTRWDATIAKWQAANYARKITKEEFVDLVGKVWDECFSLPNIGLYPPDRSVYPVKTFNPDLYKLYKSIQTSSEPVHKPATPKKVTPPREMISPSTSFEQIMADVFFLPWYSGTMCALESEGSTSARVRILSTVRV</sequence>
<dbReference type="AlphaFoldDB" id="A0A5B7G773"/>
<reference evidence="1 2" key="1">
    <citation type="submission" date="2019-05" db="EMBL/GenBank/DDBJ databases">
        <title>Another draft genome of Portunus trituberculatus and its Hox gene families provides insights of decapod evolution.</title>
        <authorList>
            <person name="Jeong J.-H."/>
            <person name="Song I."/>
            <person name="Kim S."/>
            <person name="Choi T."/>
            <person name="Kim D."/>
            <person name="Ryu S."/>
            <person name="Kim W."/>
        </authorList>
    </citation>
    <scope>NUCLEOTIDE SEQUENCE [LARGE SCALE GENOMIC DNA]</scope>
    <source>
        <tissue evidence="1">Muscle</tissue>
    </source>
</reference>